<evidence type="ECO:0000313" key="1">
    <source>
        <dbReference type="EMBL" id="AIE83983.1"/>
    </source>
</evidence>
<dbReference type="HOGENOM" id="CLU_3200091_0_0_0"/>
<dbReference type="EMBL" id="CP007139">
    <property type="protein sequence ID" value="AIE83983.1"/>
    <property type="molecule type" value="Genomic_DNA"/>
</dbReference>
<protein>
    <submittedName>
        <fullName evidence="1">Uncharacterized protein</fullName>
    </submittedName>
</protein>
<dbReference type="STRING" id="661478.OP10G_0615"/>
<sequence>MLLYCRDAFYSSLFRRHWNPGGGRLRGILLAFYARPKPERFACGI</sequence>
<proteinExistence type="predicted"/>
<dbReference type="AlphaFoldDB" id="A0A068NK80"/>
<organism evidence="1 2">
    <name type="scientific">Fimbriimonas ginsengisoli Gsoil 348</name>
    <dbReference type="NCBI Taxonomy" id="661478"/>
    <lineage>
        <taxon>Bacteria</taxon>
        <taxon>Bacillati</taxon>
        <taxon>Armatimonadota</taxon>
        <taxon>Fimbriimonadia</taxon>
        <taxon>Fimbriimonadales</taxon>
        <taxon>Fimbriimonadaceae</taxon>
        <taxon>Fimbriimonas</taxon>
    </lineage>
</organism>
<accession>A0A068NK80</accession>
<reference evidence="1 2" key="1">
    <citation type="journal article" date="2014" name="PLoS ONE">
        <title>The first complete genome sequence of the class fimbriimonadia in the phylum armatimonadetes.</title>
        <authorList>
            <person name="Hu Z.Y."/>
            <person name="Wang Y.Z."/>
            <person name="Im W.T."/>
            <person name="Wang S.Y."/>
            <person name="Zhao G.P."/>
            <person name="Zheng H.J."/>
            <person name="Quan Z.X."/>
        </authorList>
    </citation>
    <scope>NUCLEOTIDE SEQUENCE [LARGE SCALE GENOMIC DNA]</scope>
    <source>
        <strain evidence="1">Gsoil 348</strain>
    </source>
</reference>
<gene>
    <name evidence="1" type="ORF">OP10G_0615</name>
</gene>
<name>A0A068NK80_FIMGI</name>
<dbReference type="KEGG" id="fgi:OP10G_0615"/>
<keyword evidence="2" id="KW-1185">Reference proteome</keyword>
<evidence type="ECO:0000313" key="2">
    <source>
        <dbReference type="Proteomes" id="UP000027982"/>
    </source>
</evidence>
<dbReference type="Proteomes" id="UP000027982">
    <property type="component" value="Chromosome"/>
</dbReference>